<dbReference type="Gene3D" id="3.40.50.300">
    <property type="entry name" value="P-loop containing nucleotide triphosphate hydrolases"/>
    <property type="match status" value="1"/>
</dbReference>
<dbReference type="AlphaFoldDB" id="A0A126UZP1"/>
<organism evidence="1 2">
    <name type="scientific">Falsihalocynthiibacter arcticus</name>
    <dbReference type="NCBI Taxonomy" id="1579316"/>
    <lineage>
        <taxon>Bacteria</taxon>
        <taxon>Pseudomonadati</taxon>
        <taxon>Pseudomonadota</taxon>
        <taxon>Alphaproteobacteria</taxon>
        <taxon>Rhodobacterales</taxon>
        <taxon>Roseobacteraceae</taxon>
        <taxon>Falsihalocynthiibacter</taxon>
    </lineage>
</organism>
<dbReference type="RefSeq" id="WP_039002813.1">
    <property type="nucleotide sequence ID" value="NZ_CP014327.1"/>
</dbReference>
<dbReference type="Proteomes" id="UP000070371">
    <property type="component" value="Chromosome"/>
</dbReference>
<dbReference type="KEGG" id="hat:RC74_06165"/>
<dbReference type="SUPFAM" id="SSF52540">
    <property type="entry name" value="P-loop containing nucleoside triphosphate hydrolases"/>
    <property type="match status" value="1"/>
</dbReference>
<evidence type="ECO:0000313" key="1">
    <source>
        <dbReference type="EMBL" id="AML50919.1"/>
    </source>
</evidence>
<dbReference type="OrthoDB" id="7802556at2"/>
<sequence>MNSNFDYFVVLAEMRTGSNFLETNINAYDGLTCVGEAFNPHFIGYPNRDELLGMSLAERERDPLGLLHKIVDAPGLAGFRFFHDHDPRVIDPVLKDQKCAKIILTRNPVESYISWKIAKATGQWKLTNVTHHKTAKINFDATDFTVFLDRLKSFQLRILHELQASGQTAFYIGYEDIRDLDVINGLANFLGVKQELAGLSKNLKKQNPSPLLEKVSNPREMERALQSVDHFGLSRTPNFEPIRGASVNRYVTANGVPLLFMPMPSGPNMRVKNWLTALGNGVLEEKFTQKDLRQWKRGNVGHRSFTVLRHPVARAHAAFCRTILNSGPGSFPQIRKTLKRVHNVPIPDDINAPAYNRNEHRAAFLSFLKFLKANLSGQTALRNDMAWSSQASIVQGFGAFAAPDMVLREDTLETDLEFLAFRVGVENHECRAEREDFPYSLDDIYDSEIEAAAQEAYQRDYMTFGFSAWRA</sequence>
<protein>
    <submittedName>
        <fullName evidence="1">Nodulation protein NodH</fullName>
    </submittedName>
</protein>
<reference evidence="1 2" key="1">
    <citation type="submission" date="2016-02" db="EMBL/GenBank/DDBJ databases">
        <title>Complete genome sequence of Halocynthiibacter arcticus PAMC 20958t from arctic marine sediment.</title>
        <authorList>
            <person name="Lee Y.M."/>
            <person name="Baek K."/>
            <person name="Lee H.K."/>
            <person name="Shin S.C."/>
        </authorList>
    </citation>
    <scope>NUCLEOTIDE SEQUENCE [LARGE SCALE GENOMIC DNA]</scope>
    <source>
        <strain evidence="1">PAMC 20958</strain>
    </source>
</reference>
<dbReference type="EMBL" id="CP014327">
    <property type="protein sequence ID" value="AML50919.1"/>
    <property type="molecule type" value="Genomic_DNA"/>
</dbReference>
<evidence type="ECO:0000313" key="2">
    <source>
        <dbReference type="Proteomes" id="UP000070371"/>
    </source>
</evidence>
<dbReference type="InterPro" id="IPR027417">
    <property type="entry name" value="P-loop_NTPase"/>
</dbReference>
<gene>
    <name evidence="1" type="ORF">RC74_06165</name>
</gene>
<proteinExistence type="predicted"/>
<accession>A0A126UZP1</accession>
<keyword evidence="2" id="KW-1185">Reference proteome</keyword>
<dbReference type="STRING" id="1579316.RC74_06165"/>
<name>A0A126UZP1_9RHOB</name>